<keyword evidence="2 4" id="KW-0378">Hydrolase</keyword>
<gene>
    <name evidence="4" type="ORF">ACFSTF_12450</name>
</gene>
<comment type="similarity">
    <text evidence="1">Belongs to the isochorismatase family.</text>
</comment>
<dbReference type="EMBL" id="JBHUMR010000014">
    <property type="protein sequence ID" value="MFD2618118.1"/>
    <property type="molecule type" value="Genomic_DNA"/>
</dbReference>
<dbReference type="Gene3D" id="3.40.50.850">
    <property type="entry name" value="Isochorismatase-like"/>
    <property type="match status" value="1"/>
</dbReference>
<dbReference type="Pfam" id="PF00857">
    <property type="entry name" value="Isochorismatase"/>
    <property type="match status" value="1"/>
</dbReference>
<dbReference type="PANTHER" id="PTHR43540">
    <property type="entry name" value="PEROXYUREIDOACRYLATE/UREIDOACRYLATE AMIDOHYDROLASE-RELATED"/>
    <property type="match status" value="1"/>
</dbReference>
<dbReference type="SUPFAM" id="SSF52499">
    <property type="entry name" value="Isochorismatase-like hydrolases"/>
    <property type="match status" value="1"/>
</dbReference>
<evidence type="ECO:0000256" key="2">
    <source>
        <dbReference type="ARBA" id="ARBA00022801"/>
    </source>
</evidence>
<evidence type="ECO:0000256" key="1">
    <source>
        <dbReference type="ARBA" id="ARBA00006336"/>
    </source>
</evidence>
<dbReference type="CDD" id="cd00431">
    <property type="entry name" value="cysteine_hydrolases"/>
    <property type="match status" value="1"/>
</dbReference>
<organism evidence="4 5">
    <name type="scientific">Terrilactibacillus laevilacticus</name>
    <dbReference type="NCBI Taxonomy" id="1380157"/>
    <lineage>
        <taxon>Bacteria</taxon>
        <taxon>Bacillati</taxon>
        <taxon>Bacillota</taxon>
        <taxon>Bacilli</taxon>
        <taxon>Bacillales</taxon>
        <taxon>Bacillaceae</taxon>
        <taxon>Terrilactibacillus</taxon>
    </lineage>
</organism>
<feature type="domain" description="Isochorismatase-like" evidence="3">
    <location>
        <begin position="12"/>
        <end position="193"/>
    </location>
</feature>
<dbReference type="Proteomes" id="UP001597458">
    <property type="component" value="Unassembled WGS sequence"/>
</dbReference>
<accession>A0ABW5PTB8</accession>
<evidence type="ECO:0000313" key="4">
    <source>
        <dbReference type="EMBL" id="MFD2618118.1"/>
    </source>
</evidence>
<sequence length="201" mass="22773">MTSQDILDPAHTALVIVDVQNDFCHEEGSMAKQGLDTSMARGMIPQLKQLIQQARDYHVPIIFIQTIHEKSTDSETWIRRLKDKSHANVCRKNTWGSEFFELTPTPDDIIVIKHRYSAFINTRLDSILRTLKIRTLLMTGVSTNVCVESTARDGFMLDYDIILLSDCTAAFSEKAHHMTLENIDLFFGQVMDSGQVIQALA</sequence>
<reference evidence="5" key="1">
    <citation type="journal article" date="2019" name="Int. J. Syst. Evol. Microbiol.">
        <title>The Global Catalogue of Microorganisms (GCM) 10K type strain sequencing project: providing services to taxonomists for standard genome sequencing and annotation.</title>
        <authorList>
            <consortium name="The Broad Institute Genomics Platform"/>
            <consortium name="The Broad Institute Genome Sequencing Center for Infectious Disease"/>
            <person name="Wu L."/>
            <person name="Ma J."/>
        </authorList>
    </citation>
    <scope>NUCLEOTIDE SEQUENCE [LARGE SCALE GENOMIC DNA]</scope>
    <source>
        <strain evidence="5">TISTR 2241</strain>
    </source>
</reference>
<dbReference type="InterPro" id="IPR016291">
    <property type="entry name" value="Isochorismatase"/>
</dbReference>
<dbReference type="InterPro" id="IPR036380">
    <property type="entry name" value="Isochorismatase-like_sf"/>
</dbReference>
<dbReference type="InterPro" id="IPR050272">
    <property type="entry name" value="Isochorismatase-like_hydrls"/>
</dbReference>
<dbReference type="InterPro" id="IPR000868">
    <property type="entry name" value="Isochorismatase-like_dom"/>
</dbReference>
<name>A0ABW5PTB8_9BACI</name>
<comment type="caution">
    <text evidence="4">The sequence shown here is derived from an EMBL/GenBank/DDBJ whole genome shotgun (WGS) entry which is preliminary data.</text>
</comment>
<dbReference type="PRINTS" id="PR01398">
    <property type="entry name" value="ISCHRISMTASE"/>
</dbReference>
<keyword evidence="5" id="KW-1185">Reference proteome</keyword>
<evidence type="ECO:0000259" key="3">
    <source>
        <dbReference type="Pfam" id="PF00857"/>
    </source>
</evidence>
<dbReference type="RefSeq" id="WP_141603907.1">
    <property type="nucleotide sequence ID" value="NZ_JBHUMR010000014.1"/>
</dbReference>
<proteinExistence type="inferred from homology"/>
<dbReference type="GO" id="GO:0016787">
    <property type="term" value="F:hydrolase activity"/>
    <property type="evidence" value="ECO:0007669"/>
    <property type="project" value="UniProtKB-KW"/>
</dbReference>
<dbReference type="PANTHER" id="PTHR43540:SF6">
    <property type="entry name" value="ISOCHORISMATASE-LIKE DOMAIN-CONTAINING PROTEIN"/>
    <property type="match status" value="1"/>
</dbReference>
<protein>
    <submittedName>
        <fullName evidence="4">Cysteine hydrolase family protein</fullName>
    </submittedName>
</protein>
<evidence type="ECO:0000313" key="5">
    <source>
        <dbReference type="Proteomes" id="UP001597458"/>
    </source>
</evidence>